<dbReference type="PIRSF" id="PIRSF004862">
    <property type="entry name" value="FliF"/>
    <property type="match status" value="1"/>
</dbReference>
<dbReference type="InterPro" id="IPR045851">
    <property type="entry name" value="AMP-bd_C_sf"/>
</dbReference>
<dbReference type="GO" id="GO:0071973">
    <property type="term" value="P:bacterial-type flagellum-dependent cell motility"/>
    <property type="evidence" value="ECO:0007669"/>
    <property type="project" value="InterPro"/>
</dbReference>
<comment type="similarity">
    <text evidence="3 9">Belongs to the FliF family.</text>
</comment>
<keyword evidence="7" id="KW-0472">Membrane</keyword>
<dbReference type="eggNOG" id="COG1766">
    <property type="taxonomic scope" value="Bacteria"/>
</dbReference>
<reference evidence="13 14" key="1">
    <citation type="journal article" date="2009" name="J. Bacteriol.">
        <title>Draft genome sequence of the extremely acidophilic bacterium Acidithiobacillus caldus ATCC 51756 reveals metabolic versatility in the genus Acidithiobacillus.</title>
        <authorList>
            <person name="Valdes J."/>
            <person name="Quatrini R."/>
            <person name="Hallberg K."/>
            <person name="Dopson M."/>
            <person name="Valenzuela P.D."/>
            <person name="Holmes D.S."/>
        </authorList>
    </citation>
    <scope>NUCLEOTIDE SEQUENCE [LARGE SCALE GENOMIC DNA]</scope>
    <source>
        <strain evidence="14">ATCC 51756 / DSM 8584 / KU</strain>
    </source>
</reference>
<dbReference type="InterPro" id="IPR043427">
    <property type="entry name" value="YscJ/FliF"/>
</dbReference>
<dbReference type="KEGG" id="acz:Acaty_c1909"/>
<evidence type="ECO:0000256" key="6">
    <source>
        <dbReference type="ARBA" id="ARBA00022989"/>
    </source>
</evidence>
<evidence type="ECO:0000256" key="7">
    <source>
        <dbReference type="ARBA" id="ARBA00023136"/>
    </source>
</evidence>
<dbReference type="PRINTS" id="PR01009">
    <property type="entry name" value="FLGMRINGFLIF"/>
</dbReference>
<keyword evidence="5" id="KW-0812">Transmembrane</keyword>
<dbReference type="NCBIfam" id="TIGR00206">
    <property type="entry name" value="fliF"/>
    <property type="match status" value="1"/>
</dbReference>
<keyword evidence="4" id="KW-1003">Cell membrane</keyword>
<dbReference type="GO" id="GO:0009431">
    <property type="term" value="C:bacterial-type flagellum basal body, MS ring"/>
    <property type="evidence" value="ECO:0007669"/>
    <property type="project" value="InterPro"/>
</dbReference>
<dbReference type="Proteomes" id="UP000005522">
    <property type="component" value="Chromosome"/>
</dbReference>
<accession>A0A059ZWG7</accession>
<dbReference type="InterPro" id="IPR000067">
    <property type="entry name" value="FlgMring_FliF"/>
</dbReference>
<dbReference type="AlphaFoldDB" id="A0A059ZWG7"/>
<dbReference type="Pfam" id="PF08345">
    <property type="entry name" value="YscJ_FliF_C"/>
    <property type="match status" value="1"/>
</dbReference>
<dbReference type="PANTHER" id="PTHR30046:SF0">
    <property type="entry name" value="FLAGELLAR M-RING PROTEIN"/>
    <property type="match status" value="1"/>
</dbReference>
<evidence type="ECO:0000313" key="13">
    <source>
        <dbReference type="EMBL" id="AIA55768.1"/>
    </source>
</evidence>
<keyword evidence="13" id="KW-0969">Cilium</keyword>
<gene>
    <name evidence="13" type="ORF">Acaty_c1909</name>
</gene>
<dbReference type="EMBL" id="CP005986">
    <property type="protein sequence ID" value="AIA55768.1"/>
    <property type="molecule type" value="Genomic_DNA"/>
</dbReference>
<keyword evidence="13" id="KW-0282">Flagellum</keyword>
<feature type="region of interest" description="Disordered" evidence="10">
    <location>
        <begin position="299"/>
        <end position="329"/>
    </location>
</feature>
<evidence type="ECO:0000256" key="4">
    <source>
        <dbReference type="ARBA" id="ARBA00022475"/>
    </source>
</evidence>
<proteinExistence type="inferred from homology"/>
<evidence type="ECO:0000259" key="11">
    <source>
        <dbReference type="Pfam" id="PF01514"/>
    </source>
</evidence>
<organism evidence="13 14">
    <name type="scientific">Acidithiobacillus caldus (strain ATCC 51756 / DSM 8584 / KU)</name>
    <dbReference type="NCBI Taxonomy" id="637389"/>
    <lineage>
        <taxon>Bacteria</taxon>
        <taxon>Pseudomonadati</taxon>
        <taxon>Pseudomonadota</taxon>
        <taxon>Acidithiobacillia</taxon>
        <taxon>Acidithiobacillales</taxon>
        <taxon>Acidithiobacillaceae</taxon>
        <taxon>Acidithiobacillus</taxon>
    </lineage>
</organism>
<dbReference type="InterPro" id="IPR013556">
    <property type="entry name" value="Flag_M-ring_C"/>
</dbReference>
<evidence type="ECO:0000256" key="3">
    <source>
        <dbReference type="ARBA" id="ARBA00007971"/>
    </source>
</evidence>
<dbReference type="Gene3D" id="3.30.300.30">
    <property type="match status" value="1"/>
</dbReference>
<feature type="domain" description="Flagellar M-ring N-terminal" evidence="11">
    <location>
        <begin position="48"/>
        <end position="223"/>
    </location>
</feature>
<evidence type="ECO:0000313" key="14">
    <source>
        <dbReference type="Proteomes" id="UP000005522"/>
    </source>
</evidence>
<feature type="domain" description="Flagellar M-ring C-terminal" evidence="12">
    <location>
        <begin position="253"/>
        <end position="414"/>
    </location>
</feature>
<comment type="subcellular location">
    <subcellularLocation>
        <location evidence="1 9">Bacterial flagellum basal body</location>
    </subcellularLocation>
    <subcellularLocation>
        <location evidence="2">Cell membrane</location>
        <topology evidence="2">Multi-pass membrane protein</topology>
    </subcellularLocation>
</comment>
<keyword evidence="8 9" id="KW-0975">Bacterial flagellum</keyword>
<evidence type="ECO:0000259" key="12">
    <source>
        <dbReference type="Pfam" id="PF08345"/>
    </source>
</evidence>
<evidence type="ECO:0000256" key="9">
    <source>
        <dbReference type="PIRNR" id="PIRNR004862"/>
    </source>
</evidence>
<keyword evidence="6" id="KW-1133">Transmembrane helix</keyword>
<dbReference type="InterPro" id="IPR006182">
    <property type="entry name" value="FliF_N_dom"/>
</dbReference>
<evidence type="ECO:0000256" key="5">
    <source>
        <dbReference type="ARBA" id="ARBA00022692"/>
    </source>
</evidence>
<feature type="compositionally biased region" description="Low complexity" evidence="10">
    <location>
        <begin position="514"/>
        <end position="526"/>
    </location>
</feature>
<dbReference type="RefSeq" id="WP_004873032.1">
    <property type="nucleotide sequence ID" value="NZ_CP005986.1"/>
</dbReference>
<evidence type="ECO:0000256" key="8">
    <source>
        <dbReference type="ARBA" id="ARBA00023143"/>
    </source>
</evidence>
<protein>
    <recommendedName>
        <fullName evidence="9">Flagellar M-ring protein</fullName>
    </recommendedName>
</protein>
<keyword evidence="13" id="KW-0966">Cell projection</keyword>
<dbReference type="GO" id="GO:0005886">
    <property type="term" value="C:plasma membrane"/>
    <property type="evidence" value="ECO:0007669"/>
    <property type="project" value="UniProtKB-SubCell"/>
</dbReference>
<dbReference type="PANTHER" id="PTHR30046">
    <property type="entry name" value="FLAGELLAR M-RING PROTEIN"/>
    <property type="match status" value="1"/>
</dbReference>
<dbReference type="HOGENOM" id="CLU_028108_1_1_6"/>
<comment type="function">
    <text evidence="9">The M ring may be actively involved in energy transduction.</text>
</comment>
<feature type="region of interest" description="Disordered" evidence="10">
    <location>
        <begin position="514"/>
        <end position="541"/>
    </location>
</feature>
<evidence type="ECO:0000256" key="10">
    <source>
        <dbReference type="SAM" id="MobiDB-lite"/>
    </source>
</evidence>
<evidence type="ECO:0000256" key="1">
    <source>
        <dbReference type="ARBA" id="ARBA00004117"/>
    </source>
</evidence>
<name>A0A059ZWG7_ACICK</name>
<dbReference type="Pfam" id="PF01514">
    <property type="entry name" value="YscJ_FliF"/>
    <property type="match status" value="1"/>
</dbReference>
<sequence length="599" mass="64128">MRIPFSVTNGPSDFRNWWHSRNQRQRLTILGGIALVLAASLGIGEAVSHTSYAVVYSGLSPQTGGSVIAALQKGGIPFRLLDNGNVIEVPKADAARVRLQLAEQGLPAQATSALWHQLQNEKLGTSSFVEHTTYIRALEAGLSKDIESIQGVEAATVNLAIPNRTPFLERMPSPKAAVTLKLAPGMMLTQEQVYGITHLVASSVPGLKAGSVTVVDQYGRALTAKPTGSQSSAILRLQQRVESAYRKQIVDLLAPIVGGKRNLRVAVDANIDLSHTQKSFVTYGMGHVVTAAVESSRTKGSASSSTFGIPGALSNQPPGNPQAPITAPATSAAPGLTLQEIRAMIPRSSQANQRFHYVLDKTVGFTKGEPWRLTSLSVSVLINGKSISPTSAVSAKPVSASTVSGVSAATTSAVRPASKRRTLAGIPEYGPKTLLQLKRMVTNTIHASAPQGTVVLSVLPYERPAPIPHLPWWRRISPWVVWSRLEWFLLGLIALLLFRKLAVEFMKQRKTIFSQQPSSDASSSGEDAPDKGRSNVPPVQNVSPSIPLDHATLDLNGVSQASLEENLNTIKELIRSDTVRAVEVIREWIGNLGEVDGNG</sequence>
<evidence type="ECO:0000256" key="2">
    <source>
        <dbReference type="ARBA" id="ARBA00004651"/>
    </source>
</evidence>
<dbReference type="GO" id="GO:0003774">
    <property type="term" value="F:cytoskeletal motor activity"/>
    <property type="evidence" value="ECO:0007669"/>
    <property type="project" value="InterPro"/>
</dbReference>